<dbReference type="AlphaFoldDB" id="A0A3D8S6S0"/>
<dbReference type="EMBL" id="PDLM01000003">
    <property type="protein sequence ID" value="RDW81890.1"/>
    <property type="molecule type" value="Genomic_DNA"/>
</dbReference>
<comment type="caution">
    <text evidence="2">The sequence shown here is derived from an EMBL/GenBank/DDBJ whole genome shotgun (WGS) entry which is preliminary data.</text>
</comment>
<evidence type="ECO:0000313" key="3">
    <source>
        <dbReference type="Proteomes" id="UP000256645"/>
    </source>
</evidence>
<accession>A0A3D8S6S0</accession>
<proteinExistence type="predicted"/>
<sequence>MARVAVPDRSVAWHCRLDWAGLGWAGPLEEAARSWLSRSHSGRHHDSVSIIQRVAVWCRMGQVDAVQEYRRMDGVVWCGVAWLSDRQVPFCRGVGPAQGVGDAGCRRKHYYITRKRRAAPVTAGRRATRRCGGAGARPVSLSAGHWGRAGSPSAGGDREHHLPQSWFVWGPWDAAVGTFTTSRPPAAQRANAGPSVT</sequence>
<protein>
    <submittedName>
        <fullName evidence="2">Uncharacterized protein</fullName>
    </submittedName>
</protein>
<name>A0A3D8S6S0_9HELO</name>
<gene>
    <name evidence="2" type="ORF">BP6252_03002</name>
</gene>
<evidence type="ECO:0000256" key="1">
    <source>
        <dbReference type="SAM" id="MobiDB-lite"/>
    </source>
</evidence>
<reference evidence="2 3" key="1">
    <citation type="journal article" date="2018" name="IMA Fungus">
        <title>IMA Genome-F 9: Draft genome sequence of Annulohypoxylon stygium, Aspergillus mulundensis, Berkeleyomyces basicola (syn. Thielaviopsis basicola), Ceratocystis smalleyi, two Cercospora beticola strains, Coleophoma cylindrospora, Fusarium fracticaudum, Phialophora cf. hyalina, and Morchella septimelata.</title>
        <authorList>
            <person name="Wingfield B.D."/>
            <person name="Bills G.F."/>
            <person name="Dong Y."/>
            <person name="Huang W."/>
            <person name="Nel W.J."/>
            <person name="Swalarsk-Parry B.S."/>
            <person name="Vaghefi N."/>
            <person name="Wilken P.M."/>
            <person name="An Z."/>
            <person name="de Beer Z.W."/>
            <person name="De Vos L."/>
            <person name="Chen L."/>
            <person name="Duong T.A."/>
            <person name="Gao Y."/>
            <person name="Hammerbacher A."/>
            <person name="Kikkert J.R."/>
            <person name="Li Y."/>
            <person name="Li H."/>
            <person name="Li K."/>
            <person name="Li Q."/>
            <person name="Liu X."/>
            <person name="Ma X."/>
            <person name="Naidoo K."/>
            <person name="Pethybridge S.J."/>
            <person name="Sun J."/>
            <person name="Steenkamp E.T."/>
            <person name="van der Nest M.A."/>
            <person name="van Wyk S."/>
            <person name="Wingfield M.J."/>
            <person name="Xiong C."/>
            <person name="Yue Q."/>
            <person name="Zhang X."/>
        </authorList>
    </citation>
    <scope>NUCLEOTIDE SEQUENCE [LARGE SCALE GENOMIC DNA]</scope>
    <source>
        <strain evidence="2 3">BP6252</strain>
    </source>
</reference>
<keyword evidence="3" id="KW-1185">Reference proteome</keyword>
<dbReference type="Proteomes" id="UP000256645">
    <property type="component" value="Unassembled WGS sequence"/>
</dbReference>
<feature type="region of interest" description="Disordered" evidence="1">
    <location>
        <begin position="122"/>
        <end position="159"/>
    </location>
</feature>
<organism evidence="2 3">
    <name type="scientific">Coleophoma cylindrospora</name>
    <dbReference type="NCBI Taxonomy" id="1849047"/>
    <lineage>
        <taxon>Eukaryota</taxon>
        <taxon>Fungi</taxon>
        <taxon>Dikarya</taxon>
        <taxon>Ascomycota</taxon>
        <taxon>Pezizomycotina</taxon>
        <taxon>Leotiomycetes</taxon>
        <taxon>Helotiales</taxon>
        <taxon>Dermateaceae</taxon>
        <taxon>Coleophoma</taxon>
    </lineage>
</organism>
<evidence type="ECO:0000313" key="2">
    <source>
        <dbReference type="EMBL" id="RDW81890.1"/>
    </source>
</evidence>